<dbReference type="REBASE" id="23951">
    <property type="entry name" value="PprTCKMcrBCP"/>
</dbReference>
<evidence type="ECO:0000256" key="1">
    <source>
        <dbReference type="SAM" id="MobiDB-lite"/>
    </source>
</evidence>
<feature type="domain" description="ATPase dynein-related AAA" evidence="2">
    <location>
        <begin position="576"/>
        <end position="656"/>
    </location>
</feature>
<reference evidence="3 4" key="1">
    <citation type="submission" date="2006-03" db="EMBL/GenBank/DDBJ databases">
        <authorList>
            <person name="Bartlett D.H."/>
            <person name="Valle G."/>
            <person name="Lauro F.M."/>
            <person name="Vezzi A."/>
            <person name="Simonato F."/>
            <person name="Eloe E."/>
            <person name="Vitulo N."/>
            <person name="Stratton T.K."/>
            <person name="D'angelo M."/>
            <person name="Ferriera S."/>
            <person name="Johnson J."/>
            <person name="Kravitz S."/>
            <person name="Beeson K."/>
            <person name="Sutton G."/>
            <person name="Rogers Y."/>
            <person name="Friedman R."/>
            <person name="Frazier M."/>
            <person name="Venter J.C."/>
        </authorList>
    </citation>
    <scope>NUCLEOTIDE SEQUENCE [LARGE SCALE GENOMIC DNA]</scope>
    <source>
        <strain evidence="3 4">3TCK</strain>
    </source>
</reference>
<protein>
    <submittedName>
        <fullName evidence="3">GTPase subunit of restriction endonuclease</fullName>
    </submittedName>
</protein>
<comment type="caution">
    <text evidence="3">The sequence shown here is derived from an EMBL/GenBank/DDBJ whole genome shotgun (WGS) entry which is preliminary data.</text>
</comment>
<sequence>MDLQQKYTEYKHYVETCLSSKEINKPSFYAIAVFKALAELIQQGHVMKHASGVDIVERKALQQHVQMTFPAKDNSRRQEVNKYLSQRFVNPAALEPDFIEFVFEGDDSVYCREDKVKPGSKKVGYCIADFSDKDDLINFLLKLDLTLAYQRLTGDTLVELFDEYVQRKSYPTSSWYIGYQKTFNQITDDSAISDDTLNLLWYQRDNSVSSLRQGAPSHKEFETAKSVLREITEHVRNNPSAEAYRQAQQTMKQAKADGLLNKMYWALLNRVFAAIAPTICTSTIDEHCFRTVAAYLNERFALGMSLDGNWFDMNQEFKQAIGSHLPDNYDPMFVNMATWHLYEDLKNGRLNQIREDAQTGYEVEPTMNIESVATPLNQILYGPPGTGKTYHTIEASVKAAEPNFTFANRNELKGKYDELVMANRIRFVTFHQSYGYEEFVEGLSAKTEGDQVSYYEKDGIFKVISEEADKYRETKTVKGDSDFDSLWSYFIAELSQIESGIRVNTIRTFFTVTDVDNNTIRFEKDKGDSTHSLSVKTLKAIFNREREIKGGLNPYYSALIKHLAIYSNRTEEVHTQRKNFVLVIDEINRGNISKIFGELITLIEPSKRKGATEQIDVVLPHTGDNFSVPDNLHIIGTMNTADRSLAMMDTALRRRFDFVEMMPKPELLSGVSVNGIDLQKLLTVLNQRIEVLYDREHTLGHAFFMTVKEKRDQVDENAAFDELQSVFKNKIIPLLEEYFFEDWDKIRLVLADNQKLDSLQFVTEKQLDQKALNALFGSKHGLEQFGEAQKQYSLKSKEADVWSYALAYKGIYAPNQANETESRVSTDNNTSVEVVESQQVTETIGA</sequence>
<dbReference type="AlphaFoldDB" id="Q1Z9T3"/>
<organism evidence="3 4">
    <name type="scientific">Photobacterium profundum 3TCK</name>
    <dbReference type="NCBI Taxonomy" id="314280"/>
    <lineage>
        <taxon>Bacteria</taxon>
        <taxon>Pseudomonadati</taxon>
        <taxon>Pseudomonadota</taxon>
        <taxon>Gammaproteobacteria</taxon>
        <taxon>Vibrionales</taxon>
        <taxon>Vibrionaceae</taxon>
        <taxon>Photobacterium</taxon>
    </lineage>
</organism>
<proteinExistence type="predicted"/>
<gene>
    <name evidence="3" type="ORF">P3TCK_05261</name>
</gene>
<dbReference type="InterPro" id="IPR011704">
    <property type="entry name" value="ATPase_dyneun-rel_AAA"/>
</dbReference>
<name>Q1Z9T3_9GAMM</name>
<dbReference type="GO" id="GO:0005524">
    <property type="term" value="F:ATP binding"/>
    <property type="evidence" value="ECO:0007669"/>
    <property type="project" value="InterPro"/>
</dbReference>
<dbReference type="SUPFAM" id="SSF52540">
    <property type="entry name" value="P-loop containing nucleoside triphosphate hydrolases"/>
    <property type="match status" value="1"/>
</dbReference>
<feature type="compositionally biased region" description="Low complexity" evidence="1">
    <location>
        <begin position="830"/>
        <end position="846"/>
    </location>
</feature>
<dbReference type="GO" id="GO:0004519">
    <property type="term" value="F:endonuclease activity"/>
    <property type="evidence" value="ECO:0007669"/>
    <property type="project" value="UniProtKB-KW"/>
</dbReference>
<dbReference type="InterPro" id="IPR052934">
    <property type="entry name" value="Methyl-DNA_Rec/Restrict_Enz"/>
</dbReference>
<feature type="region of interest" description="Disordered" evidence="1">
    <location>
        <begin position="818"/>
        <end position="846"/>
    </location>
</feature>
<keyword evidence="3" id="KW-0255">Endonuclease</keyword>
<evidence type="ECO:0000313" key="4">
    <source>
        <dbReference type="Proteomes" id="UP000003789"/>
    </source>
</evidence>
<dbReference type="GO" id="GO:0016887">
    <property type="term" value="F:ATP hydrolysis activity"/>
    <property type="evidence" value="ECO:0007669"/>
    <property type="project" value="InterPro"/>
</dbReference>
<feature type="compositionally biased region" description="Polar residues" evidence="1">
    <location>
        <begin position="818"/>
        <end position="829"/>
    </location>
</feature>
<dbReference type="Proteomes" id="UP000003789">
    <property type="component" value="Unassembled WGS sequence"/>
</dbReference>
<dbReference type="HOGENOM" id="CLU_008747_4_1_6"/>
<dbReference type="PANTHER" id="PTHR37291">
    <property type="entry name" value="5-METHYLCYTOSINE-SPECIFIC RESTRICTION ENZYME B"/>
    <property type="match status" value="1"/>
</dbReference>
<dbReference type="EMBL" id="AAPH01000001">
    <property type="protein sequence ID" value="EAS45759.1"/>
    <property type="molecule type" value="Genomic_DNA"/>
</dbReference>
<keyword evidence="3" id="KW-0540">Nuclease</keyword>
<evidence type="ECO:0000259" key="2">
    <source>
        <dbReference type="Pfam" id="PF07728"/>
    </source>
</evidence>
<dbReference type="PANTHER" id="PTHR37291:SF1">
    <property type="entry name" value="TYPE IV METHYL-DIRECTED RESTRICTION ENZYME ECOKMCRB SUBUNIT"/>
    <property type="match status" value="1"/>
</dbReference>
<dbReference type="Pfam" id="PF07728">
    <property type="entry name" value="AAA_5"/>
    <property type="match status" value="1"/>
</dbReference>
<keyword evidence="3" id="KW-0378">Hydrolase</keyword>
<dbReference type="Gene3D" id="3.40.50.300">
    <property type="entry name" value="P-loop containing nucleotide triphosphate hydrolases"/>
    <property type="match status" value="1"/>
</dbReference>
<dbReference type="InterPro" id="IPR027417">
    <property type="entry name" value="P-loop_NTPase"/>
</dbReference>
<accession>Q1Z9T3</accession>
<dbReference type="RefSeq" id="WP_006229064.1">
    <property type="nucleotide sequence ID" value="NZ_CH724134.1"/>
</dbReference>
<evidence type="ECO:0000313" key="3">
    <source>
        <dbReference type="EMBL" id="EAS45759.1"/>
    </source>
</evidence>